<evidence type="ECO:0000313" key="3">
    <source>
        <dbReference type="Proteomes" id="UP000315496"/>
    </source>
</evidence>
<sequence>MSTRILKRRAPVPATSQEPRPDSRPQATRAGSRSGSVKPHAVSAPPARPNSAAQLVRRQPKKEPQPRPDFVTDLSSGYVSNHSRTGLRAPQRTEVSHRGLTTKERAALASRSRSVVRPGTQGRSDVAKEQATRLFHHPTEAMKARYRNVQEDVDPSSTSTAQGRSVSVDRSISLLDTSTESSSMRIRSTKKHDLVSSRVRDQQIVVGHIADLLSRGLAEKDPSVFSDESFSGYNLEKKLRSSNSREERAKVLRRHAGEKIADIAHLRNDASSAKVYAPPNFSATGQLNLEPPESDAANKHIESALQLLHNPPQPRTLERNVHAVPQMVMHGTQSDTQPIHCASCGKRMDIYATRGQTVTVYCSECQTAHKRRQEEASKTRLEVPRASPKQERYDSPSIEETVLVIQAPPSPEPGLTTLQCNLLNDEPIQPPTLTVKGGTDADASQFYGLDGAFDIKPQKVITKQPKPAAKPSSETTTQVVKMESSAVHEPTLLKVERVEAVRVRKTDSIATAIPLSDGMQCQTWAPMVPQPQTPESTITLLKCVENAGAQKCKHHSKHTPSLPQINPETAHMFIERVKCPCCDEIIETRLVDERQTKKRKKHRHEKSSTSTEALLLLKQQEMFLELMSKNNNVQRSSPEPGPPQNKERLAALEKLDDKLARIQLSSGALTLGANCAVATEGRPADFEIRGTVQAPDLTQKQQPPHPYGVEDVFGLDLALDIRGGDAYLDF</sequence>
<evidence type="ECO:0000256" key="1">
    <source>
        <dbReference type="SAM" id="MobiDB-lite"/>
    </source>
</evidence>
<protein>
    <submittedName>
        <fullName evidence="2">Uncharacterized protein</fullName>
    </submittedName>
</protein>
<feature type="compositionally biased region" description="Basic and acidic residues" evidence="1">
    <location>
        <begin position="372"/>
        <end position="394"/>
    </location>
</feature>
<dbReference type="Proteomes" id="UP000315496">
    <property type="component" value="Chromosome 1"/>
</dbReference>
<feature type="compositionally biased region" description="Polar residues" evidence="1">
    <location>
        <begin position="73"/>
        <end position="84"/>
    </location>
</feature>
<accession>A0A4Z1TCB2</accession>
<feature type="region of interest" description="Disordered" evidence="1">
    <location>
        <begin position="1"/>
        <end position="128"/>
    </location>
</feature>
<proteinExistence type="predicted"/>
<dbReference type="VEuPathDB" id="GiardiaDB:GMRT_11078"/>
<feature type="compositionally biased region" description="Basic residues" evidence="1">
    <location>
        <begin position="1"/>
        <end position="10"/>
    </location>
</feature>
<reference evidence="2 3" key="1">
    <citation type="submission" date="2019-05" db="EMBL/GenBank/DDBJ databases">
        <title>The compact genome of Giardia muris reveals important steps in the evolution of intestinal protozoan parasites.</title>
        <authorList>
            <person name="Xu F."/>
            <person name="Jimenez-Gonzalez A."/>
            <person name="Einarsson E."/>
            <person name="Astvaldsson A."/>
            <person name="Peirasmaki D."/>
            <person name="Eckmann L."/>
            <person name="Andersson J.O."/>
            <person name="Svard S.G."/>
            <person name="Jerlstrom-Hultqvist J."/>
        </authorList>
    </citation>
    <scope>NUCLEOTIDE SEQUENCE [LARGE SCALE GENOMIC DNA]</scope>
    <source>
        <strain evidence="2 3">Roberts-Thomson</strain>
    </source>
</reference>
<dbReference type="AlphaFoldDB" id="A0A4Z1TCB2"/>
<organism evidence="2 3">
    <name type="scientific">Giardia muris</name>
    <dbReference type="NCBI Taxonomy" id="5742"/>
    <lineage>
        <taxon>Eukaryota</taxon>
        <taxon>Metamonada</taxon>
        <taxon>Diplomonadida</taxon>
        <taxon>Hexamitidae</taxon>
        <taxon>Giardiinae</taxon>
        <taxon>Giardia</taxon>
    </lineage>
</organism>
<comment type="caution">
    <text evidence="2">The sequence shown here is derived from an EMBL/GenBank/DDBJ whole genome shotgun (WGS) entry which is preliminary data.</text>
</comment>
<feature type="region of interest" description="Disordered" evidence="1">
    <location>
        <begin position="372"/>
        <end position="395"/>
    </location>
</feature>
<feature type="compositionally biased region" description="Polar residues" evidence="1">
    <location>
        <begin position="25"/>
        <end position="35"/>
    </location>
</feature>
<name>A0A4Z1TCB2_GIAMU</name>
<gene>
    <name evidence="2" type="ORF">GMRT_11078</name>
</gene>
<dbReference type="EMBL" id="VDLU01000001">
    <property type="protein sequence ID" value="TNJ30121.1"/>
    <property type="molecule type" value="Genomic_DNA"/>
</dbReference>
<evidence type="ECO:0000313" key="2">
    <source>
        <dbReference type="EMBL" id="TNJ30121.1"/>
    </source>
</evidence>
<keyword evidence="3" id="KW-1185">Reference proteome</keyword>
<feature type="compositionally biased region" description="Basic and acidic residues" evidence="1">
    <location>
        <begin position="94"/>
        <end position="106"/>
    </location>
</feature>